<evidence type="ECO:0000256" key="6">
    <source>
        <dbReference type="ARBA" id="ARBA00022692"/>
    </source>
</evidence>
<organism evidence="14 15">
    <name type="scientific">Trifolium subterraneum</name>
    <name type="common">Subterranean clover</name>
    <dbReference type="NCBI Taxonomy" id="3900"/>
    <lineage>
        <taxon>Eukaryota</taxon>
        <taxon>Viridiplantae</taxon>
        <taxon>Streptophyta</taxon>
        <taxon>Embryophyta</taxon>
        <taxon>Tracheophyta</taxon>
        <taxon>Spermatophyta</taxon>
        <taxon>Magnoliopsida</taxon>
        <taxon>eudicotyledons</taxon>
        <taxon>Gunneridae</taxon>
        <taxon>Pentapetalae</taxon>
        <taxon>rosids</taxon>
        <taxon>fabids</taxon>
        <taxon>Fabales</taxon>
        <taxon>Fabaceae</taxon>
        <taxon>Papilionoideae</taxon>
        <taxon>50 kb inversion clade</taxon>
        <taxon>NPAAA clade</taxon>
        <taxon>Hologalegina</taxon>
        <taxon>IRL clade</taxon>
        <taxon>Trifolieae</taxon>
        <taxon>Trifolium</taxon>
    </lineage>
</organism>
<evidence type="ECO:0000256" key="4">
    <source>
        <dbReference type="ARBA" id="ARBA00022676"/>
    </source>
</evidence>
<dbReference type="GO" id="GO:0016757">
    <property type="term" value="F:glycosyltransferase activity"/>
    <property type="evidence" value="ECO:0007669"/>
    <property type="project" value="UniProtKB-KW"/>
</dbReference>
<dbReference type="OrthoDB" id="1868072at2759"/>
<keyword evidence="4" id="KW-0328">Glycosyltransferase</keyword>
<dbReference type="GO" id="GO:0016020">
    <property type="term" value="C:membrane"/>
    <property type="evidence" value="ECO:0007669"/>
    <property type="project" value="UniProtKB-SubCell"/>
</dbReference>
<dbReference type="GO" id="GO:0006004">
    <property type="term" value="P:fucose metabolic process"/>
    <property type="evidence" value="ECO:0007669"/>
    <property type="project" value="UniProtKB-KW"/>
</dbReference>
<evidence type="ECO:0000256" key="3">
    <source>
        <dbReference type="ARBA" id="ARBA00007737"/>
    </source>
</evidence>
<evidence type="ECO:0000313" key="15">
    <source>
        <dbReference type="Proteomes" id="UP000242715"/>
    </source>
</evidence>
<gene>
    <name evidence="14" type="ORF">TSUD_385200</name>
</gene>
<keyword evidence="8 13" id="KW-0472">Membrane</keyword>
<feature type="transmembrane region" description="Helical" evidence="13">
    <location>
        <begin position="80"/>
        <end position="101"/>
    </location>
</feature>
<proteinExistence type="inferred from homology"/>
<keyword evidence="7 13" id="KW-1133">Transmembrane helix</keyword>
<sequence>MGKQGSPRSPQPEFKGVTRTVLGMKDYKITSNDPPSWKRMTGVDYRWHSKTLVLHGLKSDSTKYNSIRGFYVGKKNIRTIVLMFGLLGCLFLLDSIFISFFEFENLQPSTNSNNSSELQGSDSYISKKRSPIYMYDRLLNLASSALAEKEFKQESSKLWMEPYKHASLWKPCAQRKVQSNPGKSAKTNGYILVSANGGLNQQRVAICNAVAVASVLNATLVIPKFLYSNELPPDIKSLDAEAIGSQVTDAVLAKEATVADYVKIVLPLLLKHRVVHFLGYGNRLGFDPMPSDIQRLRCKCNFHALKFVPKIQQVASLLIKRIRKHSASKSMLDTQLVGKFIRNKDDNEAAKGSKKYLALHLRFEIDMVAYSLCEFGGGENERKELQAYRERHFPLFLERLKNSTSISPMNLRKKGRCPLTPEEAALVLAGFGFKQETYIYLAGSHIYGGNSRMEAFNRLYPNVVTKENLLTNTELAPFRNFSSQMAALDFIACASADVFAMTDSGSQLSSLVSGFRTYYGGGHAPTLRPNKTRLATILTENDTIGWNRFEVRVKKMILEGQNAAIRSYGRSIYRYPRCPECMCKHH</sequence>
<dbReference type="PANTHER" id="PTHR31933:SF4">
    <property type="entry name" value="O-FUCOSYLTRANSFERASE 8"/>
    <property type="match status" value="1"/>
</dbReference>
<keyword evidence="10" id="KW-0294">Fucose metabolism</keyword>
<evidence type="ECO:0000256" key="7">
    <source>
        <dbReference type="ARBA" id="ARBA00022989"/>
    </source>
</evidence>
<keyword evidence="15" id="KW-1185">Reference proteome</keyword>
<accession>A0A2Z6NF65</accession>
<dbReference type="Proteomes" id="UP000242715">
    <property type="component" value="Unassembled WGS sequence"/>
</dbReference>
<dbReference type="InterPro" id="IPR019378">
    <property type="entry name" value="GDP-Fuc_O-FucTrfase"/>
</dbReference>
<evidence type="ECO:0000256" key="10">
    <source>
        <dbReference type="ARBA" id="ARBA00023253"/>
    </source>
</evidence>
<keyword evidence="11" id="KW-0119">Carbohydrate metabolism</keyword>
<keyword evidence="9" id="KW-0325">Glycoprotein</keyword>
<evidence type="ECO:0000256" key="9">
    <source>
        <dbReference type="ARBA" id="ARBA00023180"/>
    </source>
</evidence>
<comment type="similarity">
    <text evidence="3">Belongs to the glycosyltransferase GT106 family.</text>
</comment>
<dbReference type="CDD" id="cd11299">
    <property type="entry name" value="O-FucT_plant"/>
    <property type="match status" value="1"/>
</dbReference>
<dbReference type="EMBL" id="DF973422">
    <property type="protein sequence ID" value="GAU30299.1"/>
    <property type="molecule type" value="Genomic_DNA"/>
</dbReference>
<comment type="subcellular location">
    <subcellularLocation>
        <location evidence="1">Membrane</location>
        <topology evidence="1">Single-pass membrane protein</topology>
    </subcellularLocation>
</comment>
<evidence type="ECO:0000256" key="12">
    <source>
        <dbReference type="ARBA" id="ARBA00030350"/>
    </source>
</evidence>
<evidence type="ECO:0000313" key="14">
    <source>
        <dbReference type="EMBL" id="GAU30299.1"/>
    </source>
</evidence>
<comment type="pathway">
    <text evidence="2">Glycan metabolism.</text>
</comment>
<dbReference type="AlphaFoldDB" id="A0A2Z6NF65"/>
<keyword evidence="6 13" id="KW-0812">Transmembrane</keyword>
<dbReference type="PANTHER" id="PTHR31933">
    <property type="entry name" value="O-FUCOSYLTRANSFERASE 2-RELATED"/>
    <property type="match status" value="1"/>
</dbReference>
<dbReference type="InterPro" id="IPR024709">
    <property type="entry name" value="FucosylTrfase_pln"/>
</dbReference>
<dbReference type="PIRSF" id="PIRSF009360">
    <property type="entry name" value="UCP009360"/>
    <property type="match status" value="1"/>
</dbReference>
<protein>
    <recommendedName>
        <fullName evidence="12">O-fucosyltransferase family protein</fullName>
    </recommendedName>
</protein>
<evidence type="ECO:0000256" key="5">
    <source>
        <dbReference type="ARBA" id="ARBA00022679"/>
    </source>
</evidence>
<dbReference type="InterPro" id="IPR052272">
    <property type="entry name" value="GT106_glycosyltransferase"/>
</dbReference>
<evidence type="ECO:0000256" key="2">
    <source>
        <dbReference type="ARBA" id="ARBA00004881"/>
    </source>
</evidence>
<name>A0A2Z6NF65_TRISU</name>
<keyword evidence="5" id="KW-0808">Transferase</keyword>
<evidence type="ECO:0000256" key="13">
    <source>
        <dbReference type="SAM" id="Phobius"/>
    </source>
</evidence>
<evidence type="ECO:0000256" key="1">
    <source>
        <dbReference type="ARBA" id="ARBA00004167"/>
    </source>
</evidence>
<reference evidence="15" key="1">
    <citation type="journal article" date="2017" name="Front. Plant Sci.">
        <title>Climate Clever Clovers: New Paradigm to Reduce the Environmental Footprint of Ruminants by Breeding Low Methanogenic Forages Utilizing Haplotype Variation.</title>
        <authorList>
            <person name="Kaur P."/>
            <person name="Appels R."/>
            <person name="Bayer P.E."/>
            <person name="Keeble-Gagnere G."/>
            <person name="Wang J."/>
            <person name="Hirakawa H."/>
            <person name="Shirasawa K."/>
            <person name="Vercoe P."/>
            <person name="Stefanova K."/>
            <person name="Durmic Z."/>
            <person name="Nichols P."/>
            <person name="Revell C."/>
            <person name="Isobe S.N."/>
            <person name="Edwards D."/>
            <person name="Erskine W."/>
        </authorList>
    </citation>
    <scope>NUCLEOTIDE SEQUENCE [LARGE SCALE GENOMIC DNA]</scope>
    <source>
        <strain evidence="15">cv. Daliak</strain>
    </source>
</reference>
<evidence type="ECO:0000256" key="8">
    <source>
        <dbReference type="ARBA" id="ARBA00023136"/>
    </source>
</evidence>
<dbReference type="Pfam" id="PF10250">
    <property type="entry name" value="O-FucT"/>
    <property type="match status" value="2"/>
</dbReference>
<evidence type="ECO:0000256" key="11">
    <source>
        <dbReference type="ARBA" id="ARBA00023277"/>
    </source>
</evidence>